<dbReference type="Proteomes" id="UP001497516">
    <property type="component" value="Chromosome 3"/>
</dbReference>
<accession>A0AAV2E194</accession>
<organism evidence="2 3">
    <name type="scientific">Linum trigynum</name>
    <dbReference type="NCBI Taxonomy" id="586398"/>
    <lineage>
        <taxon>Eukaryota</taxon>
        <taxon>Viridiplantae</taxon>
        <taxon>Streptophyta</taxon>
        <taxon>Embryophyta</taxon>
        <taxon>Tracheophyta</taxon>
        <taxon>Spermatophyta</taxon>
        <taxon>Magnoliopsida</taxon>
        <taxon>eudicotyledons</taxon>
        <taxon>Gunneridae</taxon>
        <taxon>Pentapetalae</taxon>
        <taxon>rosids</taxon>
        <taxon>fabids</taxon>
        <taxon>Malpighiales</taxon>
        <taxon>Linaceae</taxon>
        <taxon>Linum</taxon>
    </lineage>
</organism>
<reference evidence="2 3" key="1">
    <citation type="submission" date="2024-04" db="EMBL/GenBank/DDBJ databases">
        <authorList>
            <person name="Fracassetti M."/>
        </authorList>
    </citation>
    <scope>NUCLEOTIDE SEQUENCE [LARGE SCALE GENOMIC DNA]</scope>
</reference>
<dbReference type="AlphaFoldDB" id="A0AAV2E194"/>
<name>A0AAV2E194_9ROSI</name>
<gene>
    <name evidence="2" type="ORF">LTRI10_LOCUS21115</name>
</gene>
<dbReference type="EMBL" id="OZ034816">
    <property type="protein sequence ID" value="CAL1379605.1"/>
    <property type="molecule type" value="Genomic_DNA"/>
</dbReference>
<proteinExistence type="predicted"/>
<evidence type="ECO:0000313" key="3">
    <source>
        <dbReference type="Proteomes" id="UP001497516"/>
    </source>
</evidence>
<sequence>MHLGSLIATSFAPWYGAEQGGHYASEGWSPSQVETLYHQKLVLQGKRGVEYLDGLRAAAAPAPVEPNLEVPPAAEQPPARAPGRRCRPALPLPA</sequence>
<protein>
    <submittedName>
        <fullName evidence="2">Uncharacterized protein</fullName>
    </submittedName>
</protein>
<keyword evidence="3" id="KW-1185">Reference proteome</keyword>
<evidence type="ECO:0000256" key="1">
    <source>
        <dbReference type="SAM" id="MobiDB-lite"/>
    </source>
</evidence>
<evidence type="ECO:0000313" key="2">
    <source>
        <dbReference type="EMBL" id="CAL1379605.1"/>
    </source>
</evidence>
<feature type="region of interest" description="Disordered" evidence="1">
    <location>
        <begin position="63"/>
        <end position="94"/>
    </location>
</feature>